<keyword evidence="1" id="KW-1133">Transmembrane helix</keyword>
<accession>F9GA70</accession>
<dbReference type="EMBL" id="AFQF01003985">
    <property type="protein sequence ID" value="EGU73942.1"/>
    <property type="molecule type" value="Genomic_DNA"/>
</dbReference>
<keyword evidence="1" id="KW-0472">Membrane</keyword>
<evidence type="ECO:0000313" key="2">
    <source>
        <dbReference type="EMBL" id="EGU73942.1"/>
    </source>
</evidence>
<protein>
    <submittedName>
        <fullName evidence="2">Uncharacterized protein</fullName>
    </submittedName>
</protein>
<dbReference type="OrthoDB" id="10560365at2759"/>
<proteinExistence type="predicted"/>
<reference evidence="2" key="1">
    <citation type="journal article" date="2012" name="Mol. Plant Microbe Interact.">
        <title>A highly conserved effector in Fusarium oxysporum is required for full virulence on Arabidopsis.</title>
        <authorList>
            <person name="Thatcher L.F."/>
            <person name="Gardiner D.M."/>
            <person name="Kazan K."/>
            <person name="Manners J."/>
        </authorList>
    </citation>
    <scope>NUCLEOTIDE SEQUENCE [LARGE SCALE GENOMIC DNA]</scope>
    <source>
        <strain evidence="2">Fo5176</strain>
    </source>
</reference>
<name>F9GA70_FUSOF</name>
<dbReference type="STRING" id="660025.F9GA70"/>
<gene>
    <name evidence="2" type="ORF">FOXB_15552</name>
</gene>
<organism evidence="2">
    <name type="scientific">Fusarium oxysporum (strain Fo5176)</name>
    <name type="common">Fusarium vascular wilt</name>
    <dbReference type="NCBI Taxonomy" id="660025"/>
    <lineage>
        <taxon>Eukaryota</taxon>
        <taxon>Fungi</taxon>
        <taxon>Dikarya</taxon>
        <taxon>Ascomycota</taxon>
        <taxon>Pezizomycotina</taxon>
        <taxon>Sordariomycetes</taxon>
        <taxon>Hypocreomycetidae</taxon>
        <taxon>Hypocreales</taxon>
        <taxon>Nectriaceae</taxon>
        <taxon>Fusarium</taxon>
        <taxon>Fusarium oxysporum species complex</taxon>
    </lineage>
</organism>
<evidence type="ECO:0000256" key="1">
    <source>
        <dbReference type="SAM" id="Phobius"/>
    </source>
</evidence>
<dbReference type="AlphaFoldDB" id="F9GA70"/>
<feature type="transmembrane region" description="Helical" evidence="1">
    <location>
        <begin position="48"/>
        <end position="65"/>
    </location>
</feature>
<keyword evidence="1" id="KW-0812">Transmembrane</keyword>
<sequence>MSIDDDKRSLDVHDAPISINDNVDEKKATAADRADMYRMGKTQEITRNFRFLSIFGFSMILMASWEFSLR</sequence>
<comment type="caution">
    <text evidence="2">The sequence shown here is derived from an EMBL/GenBank/DDBJ whole genome shotgun (WGS) entry which is preliminary data.</text>
</comment>